<dbReference type="Gene3D" id="3.40.50.2300">
    <property type="match status" value="1"/>
</dbReference>
<proteinExistence type="inferred from homology"/>
<gene>
    <name evidence="4" type="ORF">CCAND38_230015</name>
</gene>
<dbReference type="RefSeq" id="WP_042343949.1">
    <property type="nucleotide sequence ID" value="NZ_CDOI01000133.1"/>
</dbReference>
<feature type="domain" description="Piwi" evidence="3">
    <location>
        <begin position="423"/>
        <end position="744"/>
    </location>
</feature>
<dbReference type="SUPFAM" id="SSF53098">
    <property type="entry name" value="Ribonuclease H-like"/>
    <property type="match status" value="1"/>
</dbReference>
<dbReference type="InterPro" id="IPR003165">
    <property type="entry name" value="Piwi"/>
</dbReference>
<evidence type="ECO:0000313" key="4">
    <source>
        <dbReference type="EMBL" id="CEN45192.1"/>
    </source>
</evidence>
<keyword evidence="5" id="KW-1185">Reference proteome</keyword>
<name>A0A0B7I4Z6_9FLAO</name>
<comment type="similarity">
    <text evidence="1">Belongs to the argonaute family. Long pAgo subfamily.</text>
</comment>
<sequence length="764" mass="88526">MQLNYFPINIEFEKFQILTEPYNEERLRELRNLYNTTHSFFRSGDSIYISNKDADESVTIGNITELSTYGNANITASLIKHLFFRTFKDRFPKHTPLDFYPFRFFSGQQKDDIIHEALPNELKNKIAYKKLIELQLRLTEINGKKQFGFLINIKRNWVFTKSCADLHTENYNLIGVEVLYAETLSALHNILAPNEEFVGIIKEIVGTKAIVNTNEGEKKYELKELFIRKTKFNIGNYLTFATSQQKSDEILSIIEHKREDIYNPKKLYNEIIKIANALFSYKGIPVLFQNKDGFCFTIDTTPLTVTNTIELKIPNFIFDPAATKITNTYPDKGLNDFGPYDSNFFDIKSPNILCICKKTIRGQFTQFLSNLKNGLPQSRYFKKGLLKKYDLQNINFVIKETQSNTLSEYLNVIREYDENKPHLAIIEIPESFKLQADQNNNPYYQIKAKLLSLEIPVQFVTTRIVNEHNEYILNSMALQIYAKLGGTPWVLPTQRSVDRELVIGIGHSWLRKNQYVGAENNRVVGITTFLSSDGQYLLGDKVKDVAFENYFEELLKSLKKSIQRLSTEQGWSDGDTVRLIFHIFKPIKNVEFDVISQLIKETSQYKIKFAFVTIDNTHPTMLFDPNQQGVISYGNNTPKGEYIPVRASNIFLDAETCIIQMLGANELKTSKHGMSKPVQIKIRTPQGNYQNTELNDMLFYDLSYITQQIFSFTYLSWRSFLPAEEPATMKYSNLISKLLGKMRNVQGWDADKLNYGLKRKKWFL</sequence>
<dbReference type="Gene3D" id="3.30.420.10">
    <property type="entry name" value="Ribonuclease H-like superfamily/Ribonuclease H"/>
    <property type="match status" value="1"/>
</dbReference>
<evidence type="ECO:0000256" key="2">
    <source>
        <dbReference type="ARBA" id="ARBA00035032"/>
    </source>
</evidence>
<dbReference type="Pfam" id="PF02171">
    <property type="entry name" value="Piwi"/>
    <property type="match status" value="1"/>
</dbReference>
<dbReference type="InterPro" id="IPR036397">
    <property type="entry name" value="RNaseH_sf"/>
</dbReference>
<dbReference type="PROSITE" id="PS50822">
    <property type="entry name" value="PIWI"/>
    <property type="match status" value="1"/>
</dbReference>
<accession>A0A0B7I4Z6</accession>
<dbReference type="AlphaFoldDB" id="A0A0B7I4Z6"/>
<organism evidence="4 5">
    <name type="scientific">Capnocytophaga canis</name>
    <dbReference type="NCBI Taxonomy" id="1848903"/>
    <lineage>
        <taxon>Bacteria</taxon>
        <taxon>Pseudomonadati</taxon>
        <taxon>Bacteroidota</taxon>
        <taxon>Flavobacteriia</taxon>
        <taxon>Flavobacteriales</taxon>
        <taxon>Flavobacteriaceae</taxon>
        <taxon>Capnocytophaga</taxon>
    </lineage>
</organism>
<dbReference type="InterPro" id="IPR012337">
    <property type="entry name" value="RNaseH-like_sf"/>
</dbReference>
<dbReference type="Proteomes" id="UP000045051">
    <property type="component" value="Unassembled WGS sequence"/>
</dbReference>
<evidence type="ECO:0000256" key="1">
    <source>
        <dbReference type="ARBA" id="ARBA00035012"/>
    </source>
</evidence>
<protein>
    <recommendedName>
        <fullName evidence="2">Protein argonaute</fullName>
    </recommendedName>
</protein>
<evidence type="ECO:0000259" key="3">
    <source>
        <dbReference type="PROSITE" id="PS50822"/>
    </source>
</evidence>
<evidence type="ECO:0000313" key="5">
    <source>
        <dbReference type="Proteomes" id="UP000045051"/>
    </source>
</evidence>
<reference evidence="4 5" key="1">
    <citation type="submission" date="2015-01" db="EMBL/GenBank/DDBJ databases">
        <authorList>
            <person name="Xiang T."/>
            <person name="Song Y."/>
            <person name="Huang L."/>
            <person name="Wang B."/>
            <person name="Wu P."/>
        </authorList>
    </citation>
    <scope>NUCLEOTIDE SEQUENCE [LARGE SCALE GENOMIC DNA]</scope>
    <source>
        <strain evidence="4 5">CcD38</strain>
    </source>
</reference>
<dbReference type="GO" id="GO:0003676">
    <property type="term" value="F:nucleic acid binding"/>
    <property type="evidence" value="ECO:0007669"/>
    <property type="project" value="InterPro"/>
</dbReference>
<dbReference type="EMBL" id="CDOI01000133">
    <property type="protein sequence ID" value="CEN45192.1"/>
    <property type="molecule type" value="Genomic_DNA"/>
</dbReference>
<dbReference type="SMART" id="SM00950">
    <property type="entry name" value="Piwi"/>
    <property type="match status" value="1"/>
</dbReference>